<proteinExistence type="predicted"/>
<protein>
    <submittedName>
        <fullName evidence="1">Uncharacterized protein</fullName>
    </submittedName>
</protein>
<keyword evidence="2" id="KW-1185">Reference proteome</keyword>
<dbReference type="RefSeq" id="WP_367024230.1">
    <property type="nucleotide sequence ID" value="NZ_JBFDAH010000028.1"/>
</dbReference>
<sequence length="341" mass="39043">GFDHMERATHILEGYYFHFRLNKFGSGGIFIDDILYLGVDANRQTNVKSKNGFYLVEKDGNDWKTKNYNEKKNHQISTNHLFVSDSEEANIVDIVRTSGEFMEDIFKANAPSKFTLCYFEKNMLQKLNWFTPAARFKFLRKDNHHKSVTYLASHIASLPKSQETHLVASKNGCFYLRDALYRVPKQEMRNLRVCMVNPRFSMLSMANRLKESNIQYKDFGYVLTATDYQSRLRGFNANNQKPLMGQYADVDDRKLEKESANTAIQVVLGGVSLIAISNPSTISRPGLALATAGTAMAGRVLYKMGLNWLARDYLRSHPTASLAEIRKEAQLQLFSIFNHFK</sequence>
<organism evidence="1 2">
    <name type="scientific">Aliikangiella maris</name>
    <dbReference type="NCBI Taxonomy" id="3162458"/>
    <lineage>
        <taxon>Bacteria</taxon>
        <taxon>Pseudomonadati</taxon>
        <taxon>Pseudomonadota</taxon>
        <taxon>Gammaproteobacteria</taxon>
        <taxon>Oceanospirillales</taxon>
        <taxon>Pleioneaceae</taxon>
        <taxon>Aliikangiella</taxon>
    </lineage>
</organism>
<accession>A0ABV3MTK0</accession>
<evidence type="ECO:0000313" key="1">
    <source>
        <dbReference type="EMBL" id="MEW4367529.1"/>
    </source>
</evidence>
<name>A0ABV3MTK0_9GAMM</name>
<dbReference type="EMBL" id="JBFDAH010000028">
    <property type="protein sequence ID" value="MEW4367529.1"/>
    <property type="molecule type" value="Genomic_DNA"/>
</dbReference>
<feature type="non-terminal residue" evidence="1">
    <location>
        <position position="1"/>
    </location>
</feature>
<comment type="caution">
    <text evidence="1">The sequence shown here is derived from an EMBL/GenBank/DDBJ whole genome shotgun (WGS) entry which is preliminary data.</text>
</comment>
<evidence type="ECO:0000313" key="2">
    <source>
        <dbReference type="Proteomes" id="UP001554427"/>
    </source>
</evidence>
<reference evidence="1 2" key="1">
    <citation type="submission" date="2024-06" db="EMBL/GenBank/DDBJ databases">
        <title>Aliikangiella maris sp. nov., sp. nov., a phycosphere bacterium isolated from seawater and ecosystem role in Phaeocystis globosa blooms.</title>
        <authorList>
            <person name="Li F."/>
        </authorList>
    </citation>
    <scope>NUCLEOTIDE SEQUENCE [LARGE SCALE GENOMIC DNA]</scope>
    <source>
        <strain evidence="1 2">GXAS 306</strain>
    </source>
</reference>
<gene>
    <name evidence="1" type="ORF">ABVT42_18805</name>
</gene>
<dbReference type="Proteomes" id="UP001554427">
    <property type="component" value="Unassembled WGS sequence"/>
</dbReference>